<dbReference type="PANTHER" id="PTHR43539">
    <property type="entry name" value="FLAVIN-BINDING MONOOXYGENASE-LIKE PROTEIN (AFU_ORTHOLOGUE AFUA_4G09220)"/>
    <property type="match status" value="1"/>
</dbReference>
<dbReference type="Proteomes" id="UP000028488">
    <property type="component" value="Plasmid pPDG3"/>
</dbReference>
<proteinExistence type="predicted"/>
<dbReference type="GO" id="GO:0050660">
    <property type="term" value="F:flavin adenine dinucleotide binding"/>
    <property type="evidence" value="ECO:0007669"/>
    <property type="project" value="InterPro"/>
</dbReference>
<geneLocation type="plasmid" evidence="2 3">
    <name>pPDG3</name>
</geneLocation>
<reference evidence="2 3" key="1">
    <citation type="submission" date="2014-07" db="EMBL/GenBank/DDBJ databases">
        <title>Genome Sequence of Rhodococcus opacus Strain R7, a Biodegrader of Mono- and Polycyclic Aromatic Hydrocarbons.</title>
        <authorList>
            <person name="Di Gennaro P."/>
            <person name="Zampolli J."/>
            <person name="Presti I."/>
            <person name="Cappelletti M."/>
            <person name="D'Ursi P."/>
            <person name="Orro A."/>
            <person name="Mezzelani A."/>
            <person name="Milanesi L."/>
        </authorList>
    </citation>
    <scope>NUCLEOTIDE SEQUENCE [LARGE SCALE GENOMIC DNA]</scope>
    <source>
        <strain evidence="2 3">R7</strain>
        <plasmid evidence="2">pPDG3</plasmid>
    </source>
</reference>
<accession>A0A076F6F8</accession>
<dbReference type="Pfam" id="PF13738">
    <property type="entry name" value="Pyr_redox_3"/>
    <property type="match status" value="1"/>
</dbReference>
<dbReference type="GO" id="GO:0050661">
    <property type="term" value="F:NADP binding"/>
    <property type="evidence" value="ECO:0007669"/>
    <property type="project" value="InterPro"/>
</dbReference>
<organism evidence="2 3">
    <name type="scientific">Rhodococcus opacus</name>
    <name type="common">Nocardia opaca</name>
    <dbReference type="NCBI Taxonomy" id="37919"/>
    <lineage>
        <taxon>Bacteria</taxon>
        <taxon>Bacillati</taxon>
        <taxon>Actinomycetota</taxon>
        <taxon>Actinomycetes</taxon>
        <taxon>Mycobacteriales</taxon>
        <taxon>Nocardiaceae</taxon>
        <taxon>Rhodococcus</taxon>
    </lineage>
</organism>
<dbReference type="PRINTS" id="PR00469">
    <property type="entry name" value="PNDRDTASEII"/>
</dbReference>
<dbReference type="Gene3D" id="3.50.50.60">
    <property type="entry name" value="FAD/NAD(P)-binding domain"/>
    <property type="match status" value="1"/>
</dbReference>
<evidence type="ECO:0000256" key="1">
    <source>
        <dbReference type="ARBA" id="ARBA00023002"/>
    </source>
</evidence>
<dbReference type="InterPro" id="IPR050982">
    <property type="entry name" value="Auxin_biosynth/cation_transpt"/>
</dbReference>
<sequence length="351" mass="37628">MSDYDALVVGGGQSGLAAAHHLRTRGLNPAILEAGDEPVGSWPHYYDSLTLFSPAKYSALPGLPFPGDPDRYPRRDEVVDYLRRYAKTLDTDIHVNHRVLTVDHDGGTFTAHTDTGTAFTAPRLIAATGGFGSPHLPDLPGRGTFTGKLVHASDYRTPDDYARQNVIVVGSGNSAVQIAAELADVADEVVLAVRSPVKFVPQRPLGRDMHFWFTVTGLGAAPIGHLLKSPPTVPVFDTGRYRAGLAAGKPGVRPMFTALDGGEAIWADGTRSRVDAVLLATGYTPHLPYLAGLGALTDTGRPRHRRGLSTTHRGLGYLGLEWQRSLSSASLRGVGRDAHHLVARLSRKTGR</sequence>
<dbReference type="InterPro" id="IPR036188">
    <property type="entry name" value="FAD/NAD-bd_sf"/>
</dbReference>
<dbReference type="InterPro" id="IPR000960">
    <property type="entry name" value="Flavin_mOase"/>
</dbReference>
<keyword evidence="2" id="KW-0614">Plasmid</keyword>
<dbReference type="EMBL" id="CP008950">
    <property type="protein sequence ID" value="AII11264.1"/>
    <property type="molecule type" value="Genomic_DNA"/>
</dbReference>
<dbReference type="PRINTS" id="PR00368">
    <property type="entry name" value="FADPNR"/>
</dbReference>
<keyword evidence="1" id="KW-0560">Oxidoreductase</keyword>
<dbReference type="AlphaFoldDB" id="A0A076F6F8"/>
<dbReference type="SUPFAM" id="SSF51905">
    <property type="entry name" value="FAD/NAD(P)-binding domain"/>
    <property type="match status" value="2"/>
</dbReference>
<dbReference type="PIRSF" id="PIRSF000332">
    <property type="entry name" value="FMO"/>
    <property type="match status" value="1"/>
</dbReference>
<evidence type="ECO:0000313" key="2">
    <source>
        <dbReference type="EMBL" id="AII11264.1"/>
    </source>
</evidence>
<gene>
    <name evidence="2" type="ORF">EP51_45355</name>
</gene>
<dbReference type="RefSeq" id="WP_128644012.1">
    <property type="nucleotide sequence ID" value="NZ_CP008950.1"/>
</dbReference>
<dbReference type="GO" id="GO:0004497">
    <property type="term" value="F:monooxygenase activity"/>
    <property type="evidence" value="ECO:0007669"/>
    <property type="project" value="TreeGrafter"/>
</dbReference>
<protein>
    <submittedName>
        <fullName evidence="2">FAD-dependent oxidoreductase</fullName>
    </submittedName>
</protein>
<name>A0A076F6F8_RHOOP</name>
<dbReference type="PANTHER" id="PTHR43539:SF78">
    <property type="entry name" value="FLAVIN-CONTAINING MONOOXYGENASE"/>
    <property type="match status" value="1"/>
</dbReference>
<evidence type="ECO:0000313" key="3">
    <source>
        <dbReference type="Proteomes" id="UP000028488"/>
    </source>
</evidence>